<dbReference type="GO" id="GO:0005829">
    <property type="term" value="C:cytosol"/>
    <property type="evidence" value="ECO:0007669"/>
    <property type="project" value="TreeGrafter"/>
</dbReference>
<dbReference type="SUPFAM" id="SSF48113">
    <property type="entry name" value="Heme-dependent peroxidases"/>
    <property type="match status" value="1"/>
</dbReference>
<evidence type="ECO:0000256" key="6">
    <source>
        <dbReference type="ARBA" id="ARBA00023004"/>
    </source>
</evidence>
<dbReference type="Gene3D" id="1.10.520.10">
    <property type="match status" value="1"/>
</dbReference>
<comment type="cofactor">
    <cofactor evidence="1">
        <name>heme b</name>
        <dbReference type="ChEBI" id="CHEBI:60344"/>
    </cofactor>
</comment>
<dbReference type="AlphaFoldDB" id="A0A1H7BHF8"/>
<dbReference type="PRINTS" id="PR00460">
    <property type="entry name" value="BPEROXIDASE"/>
</dbReference>
<dbReference type="InterPro" id="IPR000763">
    <property type="entry name" value="Catalase_peroxidase"/>
</dbReference>
<evidence type="ECO:0000256" key="4">
    <source>
        <dbReference type="ARBA" id="ARBA00022723"/>
    </source>
</evidence>
<dbReference type="PANTHER" id="PTHR30555:SF0">
    <property type="entry name" value="CATALASE-PEROXIDASE"/>
    <property type="match status" value="1"/>
</dbReference>
<keyword evidence="10" id="KW-1185">Reference proteome</keyword>
<evidence type="ECO:0000256" key="5">
    <source>
        <dbReference type="ARBA" id="ARBA00023002"/>
    </source>
</evidence>
<keyword evidence="8" id="KW-0732">Signal</keyword>
<accession>A0A1H7BHF8</accession>
<evidence type="ECO:0000256" key="8">
    <source>
        <dbReference type="SAM" id="SignalP"/>
    </source>
</evidence>
<dbReference type="GO" id="GO:0020037">
    <property type="term" value="F:heme binding"/>
    <property type="evidence" value="ECO:0007669"/>
    <property type="project" value="InterPro"/>
</dbReference>
<dbReference type="PANTHER" id="PTHR30555">
    <property type="entry name" value="HYDROPEROXIDASE I, BIFUNCTIONAL CATALASE-PEROXIDASE"/>
    <property type="match status" value="1"/>
</dbReference>
<evidence type="ECO:0000256" key="3">
    <source>
        <dbReference type="ARBA" id="ARBA00022617"/>
    </source>
</evidence>
<feature type="chain" id="PRO_5011731660" evidence="8">
    <location>
        <begin position="19"/>
        <end position="102"/>
    </location>
</feature>
<dbReference type="InterPro" id="IPR010255">
    <property type="entry name" value="Haem_peroxidase_sf"/>
</dbReference>
<evidence type="ECO:0000256" key="1">
    <source>
        <dbReference type="ARBA" id="ARBA00001970"/>
    </source>
</evidence>
<evidence type="ECO:0000256" key="2">
    <source>
        <dbReference type="ARBA" id="ARBA00022559"/>
    </source>
</evidence>
<evidence type="ECO:0000313" key="10">
    <source>
        <dbReference type="Proteomes" id="UP000199403"/>
    </source>
</evidence>
<protein>
    <submittedName>
        <fullName evidence="9">Catalase-peroxidase</fullName>
    </submittedName>
</protein>
<dbReference type="PROSITE" id="PS51257">
    <property type="entry name" value="PROKAR_LIPOPROTEIN"/>
    <property type="match status" value="1"/>
</dbReference>
<dbReference type="Proteomes" id="UP000199403">
    <property type="component" value="Unassembled WGS sequence"/>
</dbReference>
<evidence type="ECO:0000256" key="7">
    <source>
        <dbReference type="SAM" id="MobiDB-lite"/>
    </source>
</evidence>
<dbReference type="GO" id="GO:0004096">
    <property type="term" value="F:catalase activity"/>
    <property type="evidence" value="ECO:0007669"/>
    <property type="project" value="InterPro"/>
</dbReference>
<dbReference type="GO" id="GO:0046872">
    <property type="term" value="F:metal ion binding"/>
    <property type="evidence" value="ECO:0007669"/>
    <property type="project" value="UniProtKB-KW"/>
</dbReference>
<keyword evidence="4" id="KW-0479">Metal-binding</keyword>
<dbReference type="STRING" id="1416801.SAMN05192553_11237"/>
<keyword evidence="3" id="KW-0349">Heme</keyword>
<keyword evidence="5" id="KW-0560">Oxidoreductase</keyword>
<reference evidence="10" key="1">
    <citation type="submission" date="2016-10" db="EMBL/GenBank/DDBJ databases">
        <authorList>
            <person name="Varghese N."/>
            <person name="Submissions S."/>
        </authorList>
    </citation>
    <scope>NUCLEOTIDE SEQUENCE [LARGE SCALE GENOMIC DNA]</scope>
    <source>
        <strain evidence="10">IBRC-M 10761</strain>
    </source>
</reference>
<proteinExistence type="predicted"/>
<organism evidence="9 10">
    <name type="scientific">Cyclobacterium xiamenense</name>
    <dbReference type="NCBI Taxonomy" id="1297121"/>
    <lineage>
        <taxon>Bacteria</taxon>
        <taxon>Pseudomonadati</taxon>
        <taxon>Bacteroidota</taxon>
        <taxon>Cytophagia</taxon>
        <taxon>Cytophagales</taxon>
        <taxon>Cyclobacteriaceae</taxon>
        <taxon>Cyclobacterium</taxon>
    </lineage>
</organism>
<evidence type="ECO:0000313" key="9">
    <source>
        <dbReference type="EMBL" id="SEJ77173.1"/>
    </source>
</evidence>
<feature type="region of interest" description="Disordered" evidence="7">
    <location>
        <begin position="23"/>
        <end position="46"/>
    </location>
</feature>
<name>A0A1H7BHF8_9BACT</name>
<keyword evidence="2 9" id="KW-0575">Peroxidase</keyword>
<feature type="compositionally biased region" description="Polar residues" evidence="7">
    <location>
        <begin position="33"/>
        <end position="46"/>
    </location>
</feature>
<keyword evidence="6" id="KW-0408">Iron</keyword>
<sequence>MKKSIVFSWLLIIGALFSGCQRTSEPEADGYSGATQKSNSNRIATSNSDWWPNQLNLSILRQNSSLSNPMGESFNYAAAFTSLDYQALKKDIEAVMTESQDW</sequence>
<dbReference type="GO" id="GO:0042744">
    <property type="term" value="P:hydrogen peroxide catabolic process"/>
    <property type="evidence" value="ECO:0007669"/>
    <property type="project" value="TreeGrafter"/>
</dbReference>
<feature type="signal peptide" evidence="8">
    <location>
        <begin position="1"/>
        <end position="18"/>
    </location>
</feature>
<dbReference type="GO" id="GO:0070301">
    <property type="term" value="P:cellular response to hydrogen peroxide"/>
    <property type="evidence" value="ECO:0007669"/>
    <property type="project" value="TreeGrafter"/>
</dbReference>
<gene>
    <name evidence="9" type="ORF">SAMN05192553_11237</name>
</gene>
<dbReference type="EMBL" id="FNZH01000012">
    <property type="protein sequence ID" value="SEJ77173.1"/>
    <property type="molecule type" value="Genomic_DNA"/>
</dbReference>